<evidence type="ECO:0000313" key="3">
    <source>
        <dbReference type="Proteomes" id="UP000320300"/>
    </source>
</evidence>
<gene>
    <name evidence="2" type="ORF">SAMN06265348_103344</name>
</gene>
<dbReference type="PANTHER" id="PTHR43685:SF11">
    <property type="entry name" value="GLYCOSYLTRANSFERASE TAGX-RELATED"/>
    <property type="match status" value="1"/>
</dbReference>
<dbReference type="EMBL" id="FXTN01000003">
    <property type="protein sequence ID" value="SMO56032.1"/>
    <property type="molecule type" value="Genomic_DNA"/>
</dbReference>
<feature type="domain" description="Glycosyltransferase 2-like" evidence="1">
    <location>
        <begin position="7"/>
        <end position="127"/>
    </location>
</feature>
<accession>A0A521C964</accession>
<sequence length="317" mass="36644">MSRPLISVIIPTYNYAHLLIETLQSVVQQTYANWECLIIDDGSADETPVVVRGFIQQYSDFNFRYFRLENGGTSKAKNAGISYSNGEFIQFLDADDLLSPHKLEIQVNLLENTKYALVFSKSRFFGIFGDKRLIMDKYPKGYLATRSLQDDALYEKLTRNNIVTISAPLVRASLVRAAGGFDATLLNNEDWLFWYRIAVLQPHFCFDQDFRSYVDIRIHNRSAMNQHMHMFLGEVKVREEINILISQQSELPAKEQLLKLNQDLLALHRLRSLKISEGLSYIISKFIAHPIANFSLLRQACFKLMARFYKTIVKNEH</sequence>
<dbReference type="GO" id="GO:0016740">
    <property type="term" value="F:transferase activity"/>
    <property type="evidence" value="ECO:0007669"/>
    <property type="project" value="UniProtKB-KW"/>
</dbReference>
<organism evidence="2 3">
    <name type="scientific">Pedobacter westerhofensis</name>
    <dbReference type="NCBI Taxonomy" id="425512"/>
    <lineage>
        <taxon>Bacteria</taxon>
        <taxon>Pseudomonadati</taxon>
        <taxon>Bacteroidota</taxon>
        <taxon>Sphingobacteriia</taxon>
        <taxon>Sphingobacteriales</taxon>
        <taxon>Sphingobacteriaceae</taxon>
        <taxon>Pedobacter</taxon>
    </lineage>
</organism>
<evidence type="ECO:0000313" key="2">
    <source>
        <dbReference type="EMBL" id="SMO56032.1"/>
    </source>
</evidence>
<dbReference type="InterPro" id="IPR029044">
    <property type="entry name" value="Nucleotide-diphossugar_trans"/>
</dbReference>
<evidence type="ECO:0000259" key="1">
    <source>
        <dbReference type="Pfam" id="PF00535"/>
    </source>
</evidence>
<reference evidence="2 3" key="1">
    <citation type="submission" date="2017-05" db="EMBL/GenBank/DDBJ databases">
        <authorList>
            <person name="Varghese N."/>
            <person name="Submissions S."/>
        </authorList>
    </citation>
    <scope>NUCLEOTIDE SEQUENCE [LARGE SCALE GENOMIC DNA]</scope>
    <source>
        <strain evidence="2 3">DSM 19036</strain>
    </source>
</reference>
<keyword evidence="3" id="KW-1185">Reference proteome</keyword>
<dbReference type="RefSeq" id="WP_142527523.1">
    <property type="nucleotide sequence ID" value="NZ_CBCSJO010000004.1"/>
</dbReference>
<dbReference type="Gene3D" id="3.90.550.10">
    <property type="entry name" value="Spore Coat Polysaccharide Biosynthesis Protein SpsA, Chain A"/>
    <property type="match status" value="1"/>
</dbReference>
<dbReference type="SUPFAM" id="SSF53448">
    <property type="entry name" value="Nucleotide-diphospho-sugar transferases"/>
    <property type="match status" value="1"/>
</dbReference>
<keyword evidence="2" id="KW-0808">Transferase</keyword>
<name>A0A521C964_9SPHI</name>
<dbReference type="CDD" id="cd00761">
    <property type="entry name" value="Glyco_tranf_GTA_type"/>
    <property type="match status" value="1"/>
</dbReference>
<proteinExistence type="predicted"/>
<dbReference type="Pfam" id="PF00535">
    <property type="entry name" value="Glycos_transf_2"/>
    <property type="match status" value="1"/>
</dbReference>
<dbReference type="InterPro" id="IPR050834">
    <property type="entry name" value="Glycosyltransf_2"/>
</dbReference>
<dbReference type="PANTHER" id="PTHR43685">
    <property type="entry name" value="GLYCOSYLTRANSFERASE"/>
    <property type="match status" value="1"/>
</dbReference>
<protein>
    <submittedName>
        <fullName evidence="2">Glycosyltransferase involved in cell wall bisynthesis</fullName>
    </submittedName>
</protein>
<dbReference type="OrthoDB" id="6638511at2"/>
<dbReference type="AlphaFoldDB" id="A0A521C964"/>
<dbReference type="Proteomes" id="UP000320300">
    <property type="component" value="Unassembled WGS sequence"/>
</dbReference>
<dbReference type="InterPro" id="IPR001173">
    <property type="entry name" value="Glyco_trans_2-like"/>
</dbReference>